<evidence type="ECO:0000256" key="1">
    <source>
        <dbReference type="SAM" id="MobiDB-lite"/>
    </source>
</evidence>
<protein>
    <submittedName>
        <fullName evidence="2">Uncharacterized protein</fullName>
    </submittedName>
</protein>
<dbReference type="EMBL" id="GBRH01222746">
    <property type="protein sequence ID" value="JAD75149.1"/>
    <property type="molecule type" value="Transcribed_RNA"/>
</dbReference>
<evidence type="ECO:0000313" key="2">
    <source>
        <dbReference type="EMBL" id="JAD75149.1"/>
    </source>
</evidence>
<organism evidence="2">
    <name type="scientific">Arundo donax</name>
    <name type="common">Giant reed</name>
    <name type="synonym">Donax arundinaceus</name>
    <dbReference type="NCBI Taxonomy" id="35708"/>
    <lineage>
        <taxon>Eukaryota</taxon>
        <taxon>Viridiplantae</taxon>
        <taxon>Streptophyta</taxon>
        <taxon>Embryophyta</taxon>
        <taxon>Tracheophyta</taxon>
        <taxon>Spermatophyta</taxon>
        <taxon>Magnoliopsida</taxon>
        <taxon>Liliopsida</taxon>
        <taxon>Poales</taxon>
        <taxon>Poaceae</taxon>
        <taxon>PACMAD clade</taxon>
        <taxon>Arundinoideae</taxon>
        <taxon>Arundineae</taxon>
        <taxon>Arundo</taxon>
    </lineage>
</organism>
<feature type="compositionally biased region" description="Basic and acidic residues" evidence="1">
    <location>
        <begin position="17"/>
        <end position="26"/>
    </location>
</feature>
<dbReference type="AlphaFoldDB" id="A0A0A9CFU3"/>
<proteinExistence type="predicted"/>
<sequence length="55" mass="5800">MCQAMDSILCPGATNDPSKDPQEAHNRSRRSGLSFAVGGVGSANKQVQLSLLLEL</sequence>
<reference evidence="2" key="2">
    <citation type="journal article" date="2015" name="Data Brief">
        <title>Shoot transcriptome of the giant reed, Arundo donax.</title>
        <authorList>
            <person name="Barrero R.A."/>
            <person name="Guerrero F.D."/>
            <person name="Moolhuijzen P."/>
            <person name="Goolsby J.A."/>
            <person name="Tidwell J."/>
            <person name="Bellgard S.E."/>
            <person name="Bellgard M.I."/>
        </authorList>
    </citation>
    <scope>NUCLEOTIDE SEQUENCE</scope>
    <source>
        <tissue evidence="2">Shoot tissue taken approximately 20 cm above the soil surface</tissue>
    </source>
</reference>
<name>A0A0A9CFU3_ARUDO</name>
<reference evidence="2" key="1">
    <citation type="submission" date="2014-09" db="EMBL/GenBank/DDBJ databases">
        <authorList>
            <person name="Magalhaes I.L.F."/>
            <person name="Oliveira U."/>
            <person name="Santos F.R."/>
            <person name="Vidigal T.H.D.A."/>
            <person name="Brescovit A.D."/>
            <person name="Santos A.J."/>
        </authorList>
    </citation>
    <scope>NUCLEOTIDE SEQUENCE</scope>
    <source>
        <tissue evidence="2">Shoot tissue taken approximately 20 cm above the soil surface</tissue>
    </source>
</reference>
<feature type="region of interest" description="Disordered" evidence="1">
    <location>
        <begin position="1"/>
        <end position="31"/>
    </location>
</feature>
<accession>A0A0A9CFU3</accession>